<feature type="transmembrane region" description="Helical" evidence="6">
    <location>
        <begin position="84"/>
        <end position="104"/>
    </location>
</feature>
<evidence type="ECO:0000256" key="3">
    <source>
        <dbReference type="ARBA" id="ARBA00022531"/>
    </source>
</evidence>
<evidence type="ECO:0000256" key="2">
    <source>
        <dbReference type="ARBA" id="ARBA00022528"/>
    </source>
</evidence>
<feature type="binding site" evidence="5">
    <location>
        <position position="36"/>
    </location>
    <ligand>
        <name>chlorophyll a</name>
        <dbReference type="ChEBI" id="CHEBI:58416"/>
        <label>1</label>
    </ligand>
</feature>
<dbReference type="InterPro" id="IPR001344">
    <property type="entry name" value="Chloro_AB-bd_pln"/>
</dbReference>
<keyword evidence="6" id="KW-0472">Membrane</keyword>
<evidence type="ECO:0000313" key="7">
    <source>
        <dbReference type="EMBL" id="KOO35962.1"/>
    </source>
</evidence>
<dbReference type="Pfam" id="PF00504">
    <property type="entry name" value="Chloroa_b-bind"/>
    <property type="match status" value="1"/>
</dbReference>
<accession>A0A0M0KBM4</accession>
<feature type="binding site" evidence="5">
    <location>
        <position position="23"/>
    </location>
    <ligand>
        <name>chlorophyll a</name>
        <dbReference type="ChEBI" id="CHEBI:58416"/>
        <label>1</label>
    </ligand>
</feature>
<feature type="transmembrane region" description="Helical" evidence="6">
    <location>
        <begin position="42"/>
        <end position="64"/>
    </location>
</feature>
<comment type="subcellular location">
    <subcellularLocation>
        <location evidence="1">Plastid</location>
        <location evidence="1">Chloroplast</location>
    </subcellularLocation>
</comment>
<comment type="caution">
    <text evidence="7">The sequence shown here is derived from an EMBL/GenBank/DDBJ whole genome shotgun (WGS) entry which is preliminary data.</text>
</comment>
<keyword evidence="3" id="KW-0602">Photosynthesis</keyword>
<dbReference type="GO" id="GO:0009507">
    <property type="term" value="C:chloroplast"/>
    <property type="evidence" value="ECO:0007669"/>
    <property type="project" value="UniProtKB-SubCell"/>
</dbReference>
<dbReference type="GO" id="GO:0016168">
    <property type="term" value="F:chlorophyll binding"/>
    <property type="evidence" value="ECO:0007669"/>
    <property type="project" value="UniProtKB-KW"/>
</dbReference>
<organism evidence="7 8">
    <name type="scientific">Chrysochromulina tobinii</name>
    <dbReference type="NCBI Taxonomy" id="1460289"/>
    <lineage>
        <taxon>Eukaryota</taxon>
        <taxon>Haptista</taxon>
        <taxon>Haptophyta</taxon>
        <taxon>Prymnesiophyceae</taxon>
        <taxon>Prymnesiales</taxon>
        <taxon>Chrysochromulinaceae</taxon>
        <taxon>Chrysochromulina</taxon>
    </lineage>
</organism>
<feature type="binding site" evidence="5">
    <location>
        <position position="150"/>
    </location>
    <ligand>
        <name>chlorophyll a</name>
        <dbReference type="ChEBI" id="CHEBI:58416"/>
        <label>3</label>
    </ligand>
</feature>
<dbReference type="GO" id="GO:0009765">
    <property type="term" value="P:photosynthesis, light harvesting"/>
    <property type="evidence" value="ECO:0007669"/>
    <property type="project" value="InterPro"/>
</dbReference>
<keyword evidence="6" id="KW-1133">Transmembrane helix</keyword>
<evidence type="ECO:0000313" key="8">
    <source>
        <dbReference type="Proteomes" id="UP000037460"/>
    </source>
</evidence>
<proteinExistence type="predicted"/>
<keyword evidence="8" id="KW-1185">Reference proteome</keyword>
<gene>
    <name evidence="7" type="ORF">Ctob_008984</name>
</gene>
<dbReference type="Gene3D" id="1.10.3460.10">
    <property type="entry name" value="Chlorophyll a/b binding protein domain"/>
    <property type="match status" value="1"/>
</dbReference>
<dbReference type="AlphaFoldDB" id="A0A0M0KBM4"/>
<feature type="binding site" description="axial binding residue" evidence="5">
    <location>
        <position position="108"/>
    </location>
    <ligand>
        <name>chlorophyll b</name>
        <dbReference type="ChEBI" id="CHEBI:61721"/>
        <label>1</label>
    </ligand>
    <ligandPart>
        <name>Mg</name>
        <dbReference type="ChEBI" id="CHEBI:25107"/>
    </ligandPart>
</feature>
<evidence type="ECO:0000256" key="6">
    <source>
        <dbReference type="SAM" id="Phobius"/>
    </source>
</evidence>
<feature type="binding site" evidence="5">
    <location>
        <position position="138"/>
    </location>
    <ligand>
        <name>chlorophyll a</name>
        <dbReference type="ChEBI" id="CHEBI:58416"/>
        <label>1</label>
    </ligand>
</feature>
<dbReference type="OrthoDB" id="423598at2759"/>
<keyword evidence="5" id="KW-0148">Chlorophyll</keyword>
<dbReference type="EMBL" id="JWZX01000693">
    <property type="protein sequence ID" value="KOO35962.1"/>
    <property type="molecule type" value="Genomic_DNA"/>
</dbReference>
<feature type="transmembrane region" description="Helical" evidence="6">
    <location>
        <begin position="139"/>
        <end position="162"/>
    </location>
</feature>
<keyword evidence="4" id="KW-0934">Plastid</keyword>
<evidence type="ECO:0000256" key="4">
    <source>
        <dbReference type="ARBA" id="ARBA00022640"/>
    </source>
</evidence>
<evidence type="ECO:0000256" key="5">
    <source>
        <dbReference type="PIRSR" id="PIRSR601344-1"/>
    </source>
</evidence>
<name>A0A0M0KBM4_9EUKA</name>
<dbReference type="Proteomes" id="UP000037460">
    <property type="component" value="Unassembled WGS sequence"/>
</dbReference>
<protein>
    <submittedName>
        <fullName evidence="7">Fucoxanthin chl a c light-harvesting protein</fullName>
    </submittedName>
</protein>
<dbReference type="PANTHER" id="PTHR21649">
    <property type="entry name" value="CHLOROPHYLL A/B BINDING PROTEIN"/>
    <property type="match status" value="1"/>
</dbReference>
<dbReference type="GO" id="GO:0016020">
    <property type="term" value="C:membrane"/>
    <property type="evidence" value="ECO:0007669"/>
    <property type="project" value="InterPro"/>
</dbReference>
<feature type="binding site" description="axial binding residue" evidence="5">
    <location>
        <position position="41"/>
    </location>
    <ligand>
        <name>chlorophyll b</name>
        <dbReference type="ChEBI" id="CHEBI:61721"/>
        <label>1</label>
    </ligand>
    <ligandPart>
        <name>Mg</name>
        <dbReference type="ChEBI" id="CHEBI:25107"/>
    </ligandPart>
</feature>
<sequence>MERPKALDGSMPGDVGFDPLGLSSAGIPLGWMREAELKHGRVCMLAIVGWIAADIGLRAPGLPADSPLMSVTSFTAHDAAVKQGSMIVLLIFCGVCEIAGFAAIQQTLEGKRAPGDFALTGNIQVTDSIKKAEIKHSRLAMMAFSGIATQSAITHGAIGFPYF</sequence>
<evidence type="ECO:0000256" key="1">
    <source>
        <dbReference type="ARBA" id="ARBA00004229"/>
    </source>
</evidence>
<feature type="binding site" evidence="5">
    <location>
        <position position="39"/>
    </location>
    <ligand>
        <name>chlorophyll a</name>
        <dbReference type="ChEBI" id="CHEBI:58416"/>
        <label>1</label>
    </ligand>
</feature>
<dbReference type="SUPFAM" id="SSF103511">
    <property type="entry name" value="Chlorophyll a-b binding protein"/>
    <property type="match status" value="1"/>
</dbReference>
<feature type="binding site" evidence="5">
    <location>
        <position position="133"/>
    </location>
    <ligand>
        <name>chlorophyll a</name>
        <dbReference type="ChEBI" id="CHEBI:58416"/>
        <label>1</label>
    </ligand>
</feature>
<keyword evidence="5" id="KW-0157">Chromophore</keyword>
<keyword evidence="2" id="KW-0150">Chloroplast</keyword>
<reference evidence="8" key="1">
    <citation type="journal article" date="2015" name="PLoS Genet.">
        <title>Genome Sequence and Transcriptome Analyses of Chrysochromulina tobin: Metabolic Tools for Enhanced Algal Fitness in the Prominent Order Prymnesiales (Haptophyceae).</title>
        <authorList>
            <person name="Hovde B.T."/>
            <person name="Deodato C.R."/>
            <person name="Hunsperger H.M."/>
            <person name="Ryken S.A."/>
            <person name="Yost W."/>
            <person name="Jha R.K."/>
            <person name="Patterson J."/>
            <person name="Monnat R.J. Jr."/>
            <person name="Barlow S.B."/>
            <person name="Starkenburg S.R."/>
            <person name="Cattolico R.A."/>
        </authorList>
    </citation>
    <scope>NUCLEOTIDE SEQUENCE</scope>
    <source>
        <strain evidence="8">CCMP291</strain>
    </source>
</reference>
<keyword evidence="6" id="KW-0812">Transmembrane</keyword>
<dbReference type="InterPro" id="IPR022796">
    <property type="entry name" value="Chloroa_b-bind"/>
</dbReference>